<accession>A0AAN9BQD7</accession>
<evidence type="ECO:0000313" key="3">
    <source>
        <dbReference type="Proteomes" id="UP001374579"/>
    </source>
</evidence>
<organism evidence="2 3">
    <name type="scientific">Littorina saxatilis</name>
    <dbReference type="NCBI Taxonomy" id="31220"/>
    <lineage>
        <taxon>Eukaryota</taxon>
        <taxon>Metazoa</taxon>
        <taxon>Spiralia</taxon>
        <taxon>Lophotrochozoa</taxon>
        <taxon>Mollusca</taxon>
        <taxon>Gastropoda</taxon>
        <taxon>Caenogastropoda</taxon>
        <taxon>Littorinimorpha</taxon>
        <taxon>Littorinoidea</taxon>
        <taxon>Littorinidae</taxon>
        <taxon>Littorina</taxon>
    </lineage>
</organism>
<evidence type="ECO:0000313" key="2">
    <source>
        <dbReference type="EMBL" id="KAK7109284.1"/>
    </source>
</evidence>
<keyword evidence="1" id="KW-0812">Transmembrane</keyword>
<keyword evidence="1" id="KW-0472">Membrane</keyword>
<dbReference type="Proteomes" id="UP001374579">
    <property type="component" value="Unassembled WGS sequence"/>
</dbReference>
<sequence>MSTPFTTCTVDPVVIGGPAVVICSFEDDMQMDKLPIVAYHTKINSTEKDKIANCFWSKEDIDYKCQHQKGLLLKWEVSHKLRLTIEQVDEDAQGDYICQKSPSKPSESRGCRLTLLDTPVVSTSANTFPNGTTANGNADSLPAVYVAAIAVSVSVLVGGVIAALLLVCRRRNKKAANAPPDNLATTEASTALV</sequence>
<comment type="caution">
    <text evidence="2">The sequence shown here is derived from an EMBL/GenBank/DDBJ whole genome shotgun (WGS) entry which is preliminary data.</text>
</comment>
<keyword evidence="1" id="KW-1133">Transmembrane helix</keyword>
<keyword evidence="3" id="KW-1185">Reference proteome</keyword>
<reference evidence="2 3" key="1">
    <citation type="submission" date="2024-02" db="EMBL/GenBank/DDBJ databases">
        <title>Chromosome-scale genome assembly of the rough periwinkle Littorina saxatilis.</title>
        <authorList>
            <person name="De Jode A."/>
            <person name="Faria R."/>
            <person name="Formenti G."/>
            <person name="Sims Y."/>
            <person name="Smith T.P."/>
            <person name="Tracey A."/>
            <person name="Wood J.M.D."/>
            <person name="Zagrodzka Z.B."/>
            <person name="Johannesson K."/>
            <person name="Butlin R.K."/>
            <person name="Leder E.H."/>
        </authorList>
    </citation>
    <scope>NUCLEOTIDE SEQUENCE [LARGE SCALE GENOMIC DNA]</scope>
    <source>
        <strain evidence="2">Snail1</strain>
        <tissue evidence="2">Muscle</tissue>
    </source>
</reference>
<evidence type="ECO:0000256" key="1">
    <source>
        <dbReference type="SAM" id="Phobius"/>
    </source>
</evidence>
<protein>
    <recommendedName>
        <fullName evidence="4">Ig-like domain-containing protein</fullName>
    </recommendedName>
</protein>
<gene>
    <name evidence="2" type="ORF">V1264_013351</name>
</gene>
<dbReference type="EMBL" id="JBAMIC010000003">
    <property type="protein sequence ID" value="KAK7109284.1"/>
    <property type="molecule type" value="Genomic_DNA"/>
</dbReference>
<feature type="transmembrane region" description="Helical" evidence="1">
    <location>
        <begin position="143"/>
        <end position="167"/>
    </location>
</feature>
<proteinExistence type="predicted"/>
<dbReference type="AlphaFoldDB" id="A0AAN9BQD7"/>
<name>A0AAN9BQD7_9CAEN</name>
<evidence type="ECO:0008006" key="4">
    <source>
        <dbReference type="Google" id="ProtNLM"/>
    </source>
</evidence>